<dbReference type="Proteomes" id="UP000798662">
    <property type="component" value="Chromosome 1"/>
</dbReference>
<sequence length="252" mass="25558">MADDGSGPPDLVLPFVTFSGFFVSILEASVNSAPYNRIMTLTPLVVVFYTVAVFLSVSLTGLMVAGRISNTGDEYAALFTLLTATAWPAARQLTRAAAGRVRRSFAAIGGVPDGALPGCARYSDPIADDPAASVAAVGPEYWALASGVDEAGAGWLLVRIVAAAAGAREAPSEAEAYAAVAAVVGPDAWRAGRGHGGDRGRREGTEGGGSALVDTPPVAAATAKAAAMDTEAGVTPGEPYTPSCRELLLTFA</sequence>
<gene>
    <name evidence="1" type="ORF">I4F81_005243</name>
</gene>
<keyword evidence="2" id="KW-1185">Reference proteome</keyword>
<comment type="caution">
    <text evidence="1">The sequence shown here is derived from an EMBL/GenBank/DDBJ whole genome shotgun (WGS) entry which is preliminary data.</text>
</comment>
<evidence type="ECO:0000313" key="2">
    <source>
        <dbReference type="Proteomes" id="UP000798662"/>
    </source>
</evidence>
<name>A0ACC3BXR1_PYRYE</name>
<reference evidence="1" key="1">
    <citation type="submission" date="2019-11" db="EMBL/GenBank/DDBJ databases">
        <title>Nori genome reveals adaptations in red seaweeds to the harsh intertidal environment.</title>
        <authorList>
            <person name="Wang D."/>
            <person name="Mao Y."/>
        </authorList>
    </citation>
    <scope>NUCLEOTIDE SEQUENCE</scope>
    <source>
        <tissue evidence="1">Gametophyte</tissue>
    </source>
</reference>
<proteinExistence type="predicted"/>
<accession>A0ACC3BXR1</accession>
<dbReference type="EMBL" id="CM020618">
    <property type="protein sequence ID" value="KAK1862675.1"/>
    <property type="molecule type" value="Genomic_DNA"/>
</dbReference>
<evidence type="ECO:0000313" key="1">
    <source>
        <dbReference type="EMBL" id="KAK1862675.1"/>
    </source>
</evidence>
<protein>
    <submittedName>
        <fullName evidence="1">Uncharacterized protein</fullName>
    </submittedName>
</protein>
<organism evidence="1 2">
    <name type="scientific">Pyropia yezoensis</name>
    <name type="common">Susabi-nori</name>
    <name type="synonym">Porphyra yezoensis</name>
    <dbReference type="NCBI Taxonomy" id="2788"/>
    <lineage>
        <taxon>Eukaryota</taxon>
        <taxon>Rhodophyta</taxon>
        <taxon>Bangiophyceae</taxon>
        <taxon>Bangiales</taxon>
        <taxon>Bangiaceae</taxon>
        <taxon>Pyropia</taxon>
    </lineage>
</organism>